<dbReference type="PANTHER" id="PTHR30012">
    <property type="entry name" value="GENERAL SECRETION PATHWAY PROTEIN"/>
    <property type="match status" value="1"/>
</dbReference>
<keyword evidence="4" id="KW-0997">Cell inner membrane</keyword>
<dbReference type="EMBL" id="CVRR01000019">
    <property type="protein sequence ID" value="CRL37700.1"/>
    <property type="molecule type" value="Genomic_DNA"/>
</dbReference>
<gene>
    <name evidence="10" type="ORF">M72_04621</name>
</gene>
<dbReference type="AlphaFoldDB" id="A0A0M6WLX8"/>
<sequence>MASYKYEVVGADGKPKTGTIEAMNMEVASAELKSGGNTIVSITRANAFNKDLEIHIGKAVSVREMSVFCRQFESVLNAGVTVVEALDMLSEQTENKPFANAIAEVRDSVQRGETLAVAMAEHPKIFPNLMVQMVAAGESSGGLDKAFSRVGSQFEKEAHLKGLIIKSAIYPVILILVIIVVVAIMMIKIVPTFTAQFDEVGGKLPGITLAVMAVSDFFVHSWYFIVAIIAGIAIFIHAWKKTEGGAHMLGKFILKVPLVGPLSIKTASSRMTRTLSTLMGSGVQLVDALGLVTEMMGNAVVKQALKDATEEVSRGIPLSKPLADSGVFPPMVYHMIEIGEETGNMEDMLDKVAAYYDEEVESATEALLAAMEPLIIIVMAVIVVPIVLAIMMPMYSLYDSIGA</sequence>
<dbReference type="InterPro" id="IPR018076">
    <property type="entry name" value="T2SS_GspF_dom"/>
</dbReference>
<dbReference type="InterPro" id="IPR003004">
    <property type="entry name" value="GspF/PilC"/>
</dbReference>
<evidence type="ECO:0000256" key="2">
    <source>
        <dbReference type="ARBA" id="ARBA00005745"/>
    </source>
</evidence>
<organism evidence="10 11">
    <name type="scientific">Roseburia faecis</name>
    <dbReference type="NCBI Taxonomy" id="301302"/>
    <lineage>
        <taxon>Bacteria</taxon>
        <taxon>Bacillati</taxon>
        <taxon>Bacillota</taxon>
        <taxon>Clostridia</taxon>
        <taxon>Lachnospirales</taxon>
        <taxon>Lachnospiraceae</taxon>
        <taxon>Roseburia</taxon>
    </lineage>
</organism>
<feature type="domain" description="Type II secretion system protein GspF" evidence="9">
    <location>
        <begin position="68"/>
        <end position="191"/>
    </location>
</feature>
<evidence type="ECO:0000259" key="9">
    <source>
        <dbReference type="Pfam" id="PF00482"/>
    </source>
</evidence>
<keyword evidence="5 8" id="KW-0812">Transmembrane</keyword>
<dbReference type="PRINTS" id="PR00812">
    <property type="entry name" value="BCTERIALGSPF"/>
</dbReference>
<keyword evidence="11" id="KW-1185">Reference proteome</keyword>
<evidence type="ECO:0000256" key="3">
    <source>
        <dbReference type="ARBA" id="ARBA00022475"/>
    </source>
</evidence>
<dbReference type="Proteomes" id="UP000049979">
    <property type="component" value="Unassembled WGS sequence"/>
</dbReference>
<name>A0A0M6WLX8_9FIRM</name>
<evidence type="ECO:0000313" key="11">
    <source>
        <dbReference type="Proteomes" id="UP000049979"/>
    </source>
</evidence>
<evidence type="ECO:0000256" key="4">
    <source>
        <dbReference type="ARBA" id="ARBA00022519"/>
    </source>
</evidence>
<keyword evidence="7 8" id="KW-0472">Membrane</keyword>
<dbReference type="OrthoDB" id="9805682at2"/>
<protein>
    <recommendedName>
        <fullName evidence="9">Type II secretion system protein GspF domain-containing protein</fullName>
    </recommendedName>
</protein>
<dbReference type="Pfam" id="PF00482">
    <property type="entry name" value="T2SSF"/>
    <property type="match status" value="2"/>
</dbReference>
<comment type="similarity">
    <text evidence="2">Belongs to the GSP F family.</text>
</comment>
<dbReference type="PANTHER" id="PTHR30012:SF0">
    <property type="entry name" value="TYPE II SECRETION SYSTEM PROTEIN F-RELATED"/>
    <property type="match status" value="1"/>
</dbReference>
<feature type="transmembrane region" description="Helical" evidence="8">
    <location>
        <begin position="221"/>
        <end position="239"/>
    </location>
</feature>
<dbReference type="FunFam" id="1.20.81.30:FF:000001">
    <property type="entry name" value="Type II secretion system protein F"/>
    <property type="match status" value="2"/>
</dbReference>
<evidence type="ECO:0000256" key="7">
    <source>
        <dbReference type="ARBA" id="ARBA00023136"/>
    </source>
</evidence>
<feature type="transmembrane region" description="Helical" evidence="8">
    <location>
        <begin position="168"/>
        <end position="190"/>
    </location>
</feature>
<evidence type="ECO:0000313" key="10">
    <source>
        <dbReference type="EMBL" id="CRL37700.1"/>
    </source>
</evidence>
<evidence type="ECO:0000256" key="6">
    <source>
        <dbReference type="ARBA" id="ARBA00022989"/>
    </source>
</evidence>
<comment type="subcellular location">
    <subcellularLocation>
        <location evidence="1">Cell inner membrane</location>
        <topology evidence="1">Multi-pass membrane protein</topology>
    </subcellularLocation>
</comment>
<proteinExistence type="inferred from homology"/>
<evidence type="ECO:0000256" key="1">
    <source>
        <dbReference type="ARBA" id="ARBA00004429"/>
    </source>
</evidence>
<feature type="domain" description="Type II secretion system protein GspF" evidence="9">
    <location>
        <begin position="272"/>
        <end position="393"/>
    </location>
</feature>
<evidence type="ECO:0000256" key="5">
    <source>
        <dbReference type="ARBA" id="ARBA00022692"/>
    </source>
</evidence>
<reference evidence="11" key="1">
    <citation type="submission" date="2015-05" db="EMBL/GenBank/DDBJ databases">
        <authorList>
            <consortium name="Pathogen Informatics"/>
        </authorList>
    </citation>
    <scope>NUCLEOTIDE SEQUENCE [LARGE SCALE GENOMIC DNA]</scope>
    <source>
        <strain evidence="11">M72</strain>
    </source>
</reference>
<keyword evidence="3" id="KW-1003">Cell membrane</keyword>
<keyword evidence="6 8" id="KW-1133">Transmembrane helix</keyword>
<feature type="transmembrane region" description="Helical" evidence="8">
    <location>
        <begin position="374"/>
        <end position="398"/>
    </location>
</feature>
<dbReference type="InterPro" id="IPR042094">
    <property type="entry name" value="T2SS_GspF_sf"/>
</dbReference>
<dbReference type="RefSeq" id="WP_055067744.1">
    <property type="nucleotide sequence ID" value="NZ_CP173697.1"/>
</dbReference>
<accession>A0A0M6WLX8</accession>
<dbReference type="GO" id="GO:0005886">
    <property type="term" value="C:plasma membrane"/>
    <property type="evidence" value="ECO:0007669"/>
    <property type="project" value="UniProtKB-SubCell"/>
</dbReference>
<dbReference type="Gene3D" id="1.20.81.30">
    <property type="entry name" value="Type II secretion system (T2SS), domain F"/>
    <property type="match status" value="2"/>
</dbReference>
<dbReference type="STRING" id="301302.ERS852420_00725"/>
<evidence type="ECO:0000256" key="8">
    <source>
        <dbReference type="SAM" id="Phobius"/>
    </source>
</evidence>